<comment type="caution">
    <text evidence="2">The sequence shown here is derived from an EMBL/GenBank/DDBJ whole genome shotgun (WGS) entry which is preliminary data.</text>
</comment>
<evidence type="ECO:0000256" key="1">
    <source>
        <dbReference type="ARBA" id="ARBA00023121"/>
    </source>
</evidence>
<organism evidence="2 3">
    <name type="scientific">Acetobacterium bakii</name>
    <dbReference type="NCBI Taxonomy" id="52689"/>
    <lineage>
        <taxon>Bacteria</taxon>
        <taxon>Bacillati</taxon>
        <taxon>Bacillota</taxon>
        <taxon>Clostridia</taxon>
        <taxon>Eubacteriales</taxon>
        <taxon>Eubacteriaceae</taxon>
        <taxon>Acetobacterium</taxon>
    </lineage>
</organism>
<dbReference type="PROSITE" id="PS51482">
    <property type="entry name" value="DEGV"/>
    <property type="match status" value="1"/>
</dbReference>
<dbReference type="EMBL" id="LGYO01000044">
    <property type="protein sequence ID" value="KNZ40795.1"/>
    <property type="molecule type" value="Genomic_DNA"/>
</dbReference>
<dbReference type="Gene3D" id="3.40.50.10440">
    <property type="entry name" value="Dihydroxyacetone kinase, domain 1"/>
    <property type="match status" value="1"/>
</dbReference>
<gene>
    <name evidence="2" type="ORF">AKG39_15980</name>
</gene>
<dbReference type="RefSeq" id="WP_050741403.1">
    <property type="nucleotide sequence ID" value="NZ_LGYO01000044.1"/>
</dbReference>
<name>A0A0L6TZ04_9FIRM</name>
<dbReference type="PANTHER" id="PTHR33434:SF2">
    <property type="entry name" value="FATTY ACID-BINDING PROTEIN TM_1468"/>
    <property type="match status" value="1"/>
</dbReference>
<dbReference type="Proteomes" id="UP000036873">
    <property type="component" value="Unassembled WGS sequence"/>
</dbReference>
<dbReference type="InterPro" id="IPR043168">
    <property type="entry name" value="DegV_C"/>
</dbReference>
<dbReference type="PANTHER" id="PTHR33434">
    <property type="entry name" value="DEGV DOMAIN-CONTAINING PROTEIN DR_1986-RELATED"/>
    <property type="match status" value="1"/>
</dbReference>
<accession>A0A0L6TZ04</accession>
<evidence type="ECO:0008006" key="4">
    <source>
        <dbReference type="Google" id="ProtNLM"/>
    </source>
</evidence>
<sequence>MKSRIVSDSSCDLPINFLEKDDIDFSIVPLTIIVGDREFIDDETLDTKEFVAAMKACKTASQTACPSPEDFSAELRKNQETYVITITSGLSGTYNSARVAREMVLEENSDLKIGLFDSLSTSPFMILMIMKLRDFIKAGTMDFETICEKLTDYQKTLELRFILQDFSNLVKTGRMNRVAGVVASALSIFPICRSDEKGQIQVVEKVRGIKKVLSNFANMVEEKVLMQKQFPVVITHCNNPSQAQIVKDLLEKRFGLEEIYIYPMHGLTSYYSNDKGLLMAF</sequence>
<dbReference type="AlphaFoldDB" id="A0A0L6TZ04"/>
<dbReference type="SUPFAM" id="SSF82549">
    <property type="entry name" value="DAK1/DegV-like"/>
    <property type="match status" value="1"/>
</dbReference>
<keyword evidence="1" id="KW-0446">Lipid-binding</keyword>
<evidence type="ECO:0000313" key="3">
    <source>
        <dbReference type="Proteomes" id="UP000036873"/>
    </source>
</evidence>
<protein>
    <recommendedName>
        <fullName evidence="4">DegV family protein</fullName>
    </recommendedName>
</protein>
<keyword evidence="3" id="KW-1185">Reference proteome</keyword>
<dbReference type="PATRIC" id="fig|52689.4.peg.2727"/>
<dbReference type="Pfam" id="PF02645">
    <property type="entry name" value="DegV"/>
    <property type="match status" value="1"/>
</dbReference>
<reference evidence="3" key="1">
    <citation type="submission" date="2015-07" db="EMBL/GenBank/DDBJ databases">
        <title>Draft genome sequence of Acetobacterium bakii DSM 8293, a potential psychrophilic chemical producer through syngas fermentation.</title>
        <authorList>
            <person name="Song Y."/>
            <person name="Hwang S."/>
            <person name="Cho B.-K."/>
        </authorList>
    </citation>
    <scope>NUCLEOTIDE SEQUENCE [LARGE SCALE GENOMIC DNA]</scope>
    <source>
        <strain evidence="3">DSM 8239</strain>
    </source>
</reference>
<dbReference type="NCBIfam" id="TIGR00762">
    <property type="entry name" value="DegV"/>
    <property type="match status" value="1"/>
</dbReference>
<dbReference type="Gene3D" id="3.30.1180.10">
    <property type="match status" value="1"/>
</dbReference>
<dbReference type="Gene3D" id="2.20.28.50">
    <property type="entry name" value="degv family protein"/>
    <property type="match status" value="1"/>
</dbReference>
<evidence type="ECO:0000313" key="2">
    <source>
        <dbReference type="EMBL" id="KNZ40795.1"/>
    </source>
</evidence>
<dbReference type="STRING" id="52689.AKG39_15980"/>
<dbReference type="GO" id="GO:0008289">
    <property type="term" value="F:lipid binding"/>
    <property type="evidence" value="ECO:0007669"/>
    <property type="project" value="UniProtKB-KW"/>
</dbReference>
<proteinExistence type="predicted"/>
<dbReference type="InterPro" id="IPR050270">
    <property type="entry name" value="DegV_domain_contain"/>
</dbReference>
<dbReference type="InterPro" id="IPR003797">
    <property type="entry name" value="DegV"/>
</dbReference>